<evidence type="ECO:0000313" key="7">
    <source>
        <dbReference type="EMBL" id="MCA9756958.1"/>
    </source>
</evidence>
<feature type="transmembrane region" description="Helical" evidence="6">
    <location>
        <begin position="98"/>
        <end position="118"/>
    </location>
</feature>
<feature type="transmembrane region" description="Helical" evidence="6">
    <location>
        <begin position="354"/>
        <end position="373"/>
    </location>
</feature>
<evidence type="ECO:0000256" key="4">
    <source>
        <dbReference type="ARBA" id="ARBA00022989"/>
    </source>
</evidence>
<dbReference type="InterPro" id="IPR050833">
    <property type="entry name" value="Poly_Biosynth_Transport"/>
</dbReference>
<dbReference type="AlphaFoldDB" id="A0A956NDD6"/>
<dbReference type="PANTHER" id="PTHR30250">
    <property type="entry name" value="PST FAMILY PREDICTED COLANIC ACID TRANSPORTER"/>
    <property type="match status" value="1"/>
</dbReference>
<gene>
    <name evidence="7" type="ORF">KDA27_14230</name>
</gene>
<dbReference type="Proteomes" id="UP000739538">
    <property type="component" value="Unassembled WGS sequence"/>
</dbReference>
<accession>A0A956NDD6</accession>
<organism evidence="7 8">
    <name type="scientific">Eiseniibacteriota bacterium</name>
    <dbReference type="NCBI Taxonomy" id="2212470"/>
    <lineage>
        <taxon>Bacteria</taxon>
        <taxon>Candidatus Eiseniibacteriota</taxon>
    </lineage>
</organism>
<evidence type="ECO:0000256" key="1">
    <source>
        <dbReference type="ARBA" id="ARBA00004651"/>
    </source>
</evidence>
<evidence type="ECO:0000256" key="5">
    <source>
        <dbReference type="ARBA" id="ARBA00023136"/>
    </source>
</evidence>
<comment type="caution">
    <text evidence="7">The sequence shown here is derived from an EMBL/GenBank/DDBJ whole genome shotgun (WGS) entry which is preliminary data.</text>
</comment>
<proteinExistence type="predicted"/>
<feature type="transmembrane region" description="Helical" evidence="6">
    <location>
        <begin position="130"/>
        <end position="148"/>
    </location>
</feature>
<dbReference type="InterPro" id="IPR002797">
    <property type="entry name" value="Polysacc_synth"/>
</dbReference>
<feature type="transmembrane region" description="Helical" evidence="6">
    <location>
        <begin position="169"/>
        <end position="187"/>
    </location>
</feature>
<feature type="transmembrane region" description="Helical" evidence="6">
    <location>
        <begin position="193"/>
        <end position="213"/>
    </location>
</feature>
<dbReference type="EMBL" id="JAGQHS010000074">
    <property type="protein sequence ID" value="MCA9756958.1"/>
    <property type="molecule type" value="Genomic_DNA"/>
</dbReference>
<evidence type="ECO:0000256" key="2">
    <source>
        <dbReference type="ARBA" id="ARBA00022475"/>
    </source>
</evidence>
<evidence type="ECO:0000256" key="3">
    <source>
        <dbReference type="ARBA" id="ARBA00022692"/>
    </source>
</evidence>
<name>A0A956NDD6_UNCEI</name>
<feature type="transmembrane region" description="Helical" evidence="6">
    <location>
        <begin position="411"/>
        <end position="434"/>
    </location>
</feature>
<feature type="transmembrane region" description="Helical" evidence="6">
    <location>
        <begin position="51"/>
        <end position="68"/>
    </location>
</feature>
<reference evidence="7" key="2">
    <citation type="journal article" date="2021" name="Microbiome">
        <title>Successional dynamics and alternative stable states in a saline activated sludge microbial community over 9 years.</title>
        <authorList>
            <person name="Wang Y."/>
            <person name="Ye J."/>
            <person name="Ju F."/>
            <person name="Liu L."/>
            <person name="Boyd J.A."/>
            <person name="Deng Y."/>
            <person name="Parks D.H."/>
            <person name="Jiang X."/>
            <person name="Yin X."/>
            <person name="Woodcroft B.J."/>
            <person name="Tyson G.W."/>
            <person name="Hugenholtz P."/>
            <person name="Polz M.F."/>
            <person name="Zhang T."/>
        </authorList>
    </citation>
    <scope>NUCLEOTIDE SEQUENCE</scope>
    <source>
        <strain evidence="7">HKST-UBA02</strain>
    </source>
</reference>
<dbReference type="GO" id="GO:0005886">
    <property type="term" value="C:plasma membrane"/>
    <property type="evidence" value="ECO:0007669"/>
    <property type="project" value="UniProtKB-SubCell"/>
</dbReference>
<keyword evidence="5 6" id="KW-0472">Membrane</keyword>
<keyword evidence="4 6" id="KW-1133">Transmembrane helix</keyword>
<evidence type="ECO:0000313" key="8">
    <source>
        <dbReference type="Proteomes" id="UP000739538"/>
    </source>
</evidence>
<comment type="subcellular location">
    <subcellularLocation>
        <location evidence="1">Cell membrane</location>
        <topology evidence="1">Multi-pass membrane protein</topology>
    </subcellularLocation>
</comment>
<sequence>MISRIRRLLDRAVQTQFIKDASVLTGAQLLVTLLAFVQGVVVASWLGPANYGIALLIISIPSMMFGILDARTSAAAVKYLSEFKAEGSPARALAMCKLAYSLDFGIAAVVFLAVAAVAPWAQTRVVHSEGTAGLIVLFAAAYLPRALTGSSQSILTVSGNYRSMAIAQLVAKVVGLVSVLVLVWAGWGVRGVIFGRMAEITTLGVSLGVLAAGSARKAWGGSWLGSSFDSLAGRRREIFRFLGYTELTELAQVVTKQADVVILGYFGGPTEAGYYGLARRLTGFAGTIVEPLQSVLFPRLARYWAETDFGGLSRTLRRFVFGISLPLAGAIFLAIFIVGPFIHYVVGSEFDPAAPVSRIVFGSTACWVATCWVRPLFHAMGEVRFLFGYALVLNLASLAGFLLLAESDGAAGIGWVHLVLGGIVGPLVSVRFAFHRLNRARSAPAPAKASDATPPR</sequence>
<reference evidence="7" key="1">
    <citation type="submission" date="2020-04" db="EMBL/GenBank/DDBJ databases">
        <authorList>
            <person name="Zhang T."/>
        </authorList>
    </citation>
    <scope>NUCLEOTIDE SEQUENCE</scope>
    <source>
        <strain evidence="7">HKST-UBA02</strain>
    </source>
</reference>
<evidence type="ECO:0000256" key="6">
    <source>
        <dbReference type="SAM" id="Phobius"/>
    </source>
</evidence>
<feature type="transmembrane region" description="Helical" evidence="6">
    <location>
        <begin position="385"/>
        <end position="405"/>
    </location>
</feature>
<dbReference type="Pfam" id="PF01943">
    <property type="entry name" value="Polysacc_synt"/>
    <property type="match status" value="1"/>
</dbReference>
<keyword evidence="3 6" id="KW-0812">Transmembrane</keyword>
<protein>
    <submittedName>
        <fullName evidence="7">Lipopolysaccharide biosynthesis protein</fullName>
    </submittedName>
</protein>
<feature type="transmembrane region" description="Helical" evidence="6">
    <location>
        <begin position="21"/>
        <end position="45"/>
    </location>
</feature>
<dbReference type="PANTHER" id="PTHR30250:SF26">
    <property type="entry name" value="PSMA PROTEIN"/>
    <property type="match status" value="1"/>
</dbReference>
<feature type="transmembrane region" description="Helical" evidence="6">
    <location>
        <begin position="319"/>
        <end position="342"/>
    </location>
</feature>
<keyword evidence="2" id="KW-1003">Cell membrane</keyword>